<dbReference type="AlphaFoldDB" id="A0A8X8YDP5"/>
<comment type="caution">
    <text evidence="2">The sequence shown here is derived from an EMBL/GenBank/DDBJ whole genome shotgun (WGS) entry which is preliminary data.</text>
</comment>
<gene>
    <name evidence="2" type="ORF">SASPL_108788</name>
</gene>
<proteinExistence type="predicted"/>
<keyword evidence="3" id="KW-1185">Reference proteome</keyword>
<reference evidence="2" key="1">
    <citation type="submission" date="2018-01" db="EMBL/GenBank/DDBJ databases">
        <authorList>
            <person name="Mao J.F."/>
        </authorList>
    </citation>
    <scope>NUCLEOTIDE SEQUENCE</scope>
    <source>
        <strain evidence="2">Huo1</strain>
        <tissue evidence="2">Leaf</tissue>
    </source>
</reference>
<protein>
    <submittedName>
        <fullName evidence="2">Uncharacterized protein</fullName>
    </submittedName>
</protein>
<feature type="compositionally biased region" description="Basic and acidic residues" evidence="1">
    <location>
        <begin position="29"/>
        <end position="39"/>
    </location>
</feature>
<sequence length="98" mass="10520">MDFSTGMKSPYSYSDKQQGGYYEDCYSPDEGRSYGEETPLKMGGAARNLHHRAARCIFPPPETSQPAEPESGTDAEPSPAAAAPLRSGPLPDVQSLDP</sequence>
<name>A0A8X8YDP5_SALSN</name>
<reference evidence="2" key="2">
    <citation type="submission" date="2020-08" db="EMBL/GenBank/DDBJ databases">
        <title>Plant Genome Project.</title>
        <authorList>
            <person name="Zhang R.-G."/>
        </authorList>
    </citation>
    <scope>NUCLEOTIDE SEQUENCE</scope>
    <source>
        <strain evidence="2">Huo1</strain>
        <tissue evidence="2">Leaf</tissue>
    </source>
</reference>
<evidence type="ECO:0000256" key="1">
    <source>
        <dbReference type="SAM" id="MobiDB-lite"/>
    </source>
</evidence>
<accession>A0A8X8YDP5</accession>
<feature type="region of interest" description="Disordered" evidence="1">
    <location>
        <begin position="1"/>
        <end position="44"/>
    </location>
</feature>
<evidence type="ECO:0000313" key="2">
    <source>
        <dbReference type="EMBL" id="KAG6430716.1"/>
    </source>
</evidence>
<dbReference type="EMBL" id="PNBA02000003">
    <property type="protein sequence ID" value="KAG6430716.1"/>
    <property type="molecule type" value="Genomic_DNA"/>
</dbReference>
<evidence type="ECO:0000313" key="3">
    <source>
        <dbReference type="Proteomes" id="UP000298416"/>
    </source>
</evidence>
<feature type="region of interest" description="Disordered" evidence="1">
    <location>
        <begin position="57"/>
        <end position="98"/>
    </location>
</feature>
<organism evidence="2">
    <name type="scientific">Salvia splendens</name>
    <name type="common">Scarlet sage</name>
    <dbReference type="NCBI Taxonomy" id="180675"/>
    <lineage>
        <taxon>Eukaryota</taxon>
        <taxon>Viridiplantae</taxon>
        <taxon>Streptophyta</taxon>
        <taxon>Embryophyta</taxon>
        <taxon>Tracheophyta</taxon>
        <taxon>Spermatophyta</taxon>
        <taxon>Magnoliopsida</taxon>
        <taxon>eudicotyledons</taxon>
        <taxon>Gunneridae</taxon>
        <taxon>Pentapetalae</taxon>
        <taxon>asterids</taxon>
        <taxon>lamiids</taxon>
        <taxon>Lamiales</taxon>
        <taxon>Lamiaceae</taxon>
        <taxon>Nepetoideae</taxon>
        <taxon>Mentheae</taxon>
        <taxon>Salviinae</taxon>
        <taxon>Salvia</taxon>
        <taxon>Salvia subgen. Calosphace</taxon>
        <taxon>core Calosphace</taxon>
    </lineage>
</organism>
<dbReference type="Proteomes" id="UP000298416">
    <property type="component" value="Unassembled WGS sequence"/>
</dbReference>